<evidence type="ECO:0000259" key="9">
    <source>
        <dbReference type="Pfam" id="PF17964"/>
    </source>
</evidence>
<dbReference type="AlphaFoldDB" id="Q0S0Y7"/>
<keyword evidence="4" id="KW-0573">Peptidoglycan synthesis</keyword>
<dbReference type="GO" id="GO:0008360">
    <property type="term" value="P:regulation of cell shape"/>
    <property type="evidence" value="ECO:0007669"/>
    <property type="project" value="UniProtKB-KW"/>
</dbReference>
<gene>
    <name evidence="10" type="ordered locus">RHA1_ro07033</name>
</gene>
<dbReference type="eggNOG" id="COG1376">
    <property type="taxonomic scope" value="Bacteria"/>
</dbReference>
<accession>Q0S0Y7</accession>
<evidence type="ECO:0000313" key="11">
    <source>
        <dbReference type="Proteomes" id="UP000008710"/>
    </source>
</evidence>
<protein>
    <recommendedName>
        <fullName evidence="9">Bacterial Ig domain-containing protein</fullName>
    </recommendedName>
</protein>
<keyword evidence="3" id="KW-0133">Cell shape</keyword>
<sequence length="254" mass="26507">MRASRSRCLTTLLVVLALCTAVLAACAPASTPSTSTTKQPSAGPPITVVPADGATAVNPLDPVSVGTEGGTLESVTMTNDEGKVIDGIVTPDRLAWKPGAPLGYNRTYTLVVTAVGDEGARSERTSTFSTVRPGNQTKATFVTSGGNLLTDGGTFGVGIVAVTHFDEPITDRAAAERALSVETIPPVTGSWYWADDQNVHWRPQNYYAPGTRVTVHANVYGVPSARACSARRTRAPRSPSATPTSPSPTTTPRK</sequence>
<keyword evidence="2" id="KW-0808">Transferase</keyword>
<dbReference type="Proteomes" id="UP000008710">
    <property type="component" value="Chromosome"/>
</dbReference>
<comment type="pathway">
    <text evidence="1">Cell wall biogenesis; peptidoglycan biosynthesis.</text>
</comment>
<dbReference type="GO" id="GO:0016746">
    <property type="term" value="F:acyltransferase activity"/>
    <property type="evidence" value="ECO:0007669"/>
    <property type="project" value="UniProtKB-KW"/>
</dbReference>
<evidence type="ECO:0000256" key="3">
    <source>
        <dbReference type="ARBA" id="ARBA00022960"/>
    </source>
</evidence>
<evidence type="ECO:0000256" key="5">
    <source>
        <dbReference type="ARBA" id="ARBA00023315"/>
    </source>
</evidence>
<feature type="region of interest" description="Disordered" evidence="7">
    <location>
        <begin position="225"/>
        <end position="254"/>
    </location>
</feature>
<keyword evidence="5" id="KW-0012">Acyltransferase</keyword>
<dbReference type="InterPro" id="IPR041280">
    <property type="entry name" value="Big_10"/>
</dbReference>
<organism evidence="10 11">
    <name type="scientific">Rhodococcus jostii (strain RHA1)</name>
    <dbReference type="NCBI Taxonomy" id="101510"/>
    <lineage>
        <taxon>Bacteria</taxon>
        <taxon>Bacillati</taxon>
        <taxon>Actinomycetota</taxon>
        <taxon>Actinomycetes</taxon>
        <taxon>Mycobacteriales</taxon>
        <taxon>Nocardiaceae</taxon>
        <taxon>Rhodococcus</taxon>
    </lineage>
</organism>
<feature type="domain" description="Bacterial Ig" evidence="9">
    <location>
        <begin position="54"/>
        <end position="222"/>
    </location>
</feature>
<dbReference type="PROSITE" id="PS51257">
    <property type="entry name" value="PROKAR_LIPOPROTEIN"/>
    <property type="match status" value="1"/>
</dbReference>
<dbReference type="Gene3D" id="2.60.40.3780">
    <property type="match status" value="1"/>
</dbReference>
<evidence type="ECO:0000256" key="7">
    <source>
        <dbReference type="SAM" id="MobiDB-lite"/>
    </source>
</evidence>
<proteinExistence type="predicted"/>
<feature type="compositionally biased region" description="Low complexity" evidence="7">
    <location>
        <begin position="236"/>
        <end position="254"/>
    </location>
</feature>
<feature type="signal peptide" evidence="8">
    <location>
        <begin position="1"/>
        <end position="24"/>
    </location>
</feature>
<dbReference type="KEGG" id="rha:RHA1_ro07033"/>
<keyword evidence="8" id="KW-0732">Signal</keyword>
<dbReference type="HOGENOM" id="CLU_1093610_0_0_11"/>
<name>Q0S0Y7_RHOJR</name>
<reference evidence="11" key="1">
    <citation type="journal article" date="2006" name="Proc. Natl. Acad. Sci. U.S.A.">
        <title>The complete genome of Rhodococcus sp. RHA1 provides insights into a catabolic powerhouse.</title>
        <authorList>
            <person name="McLeod M.P."/>
            <person name="Warren R.L."/>
            <person name="Hsiao W.W.L."/>
            <person name="Araki N."/>
            <person name="Myhre M."/>
            <person name="Fernandes C."/>
            <person name="Miyazawa D."/>
            <person name="Wong W."/>
            <person name="Lillquist A.L."/>
            <person name="Wang D."/>
            <person name="Dosanjh M."/>
            <person name="Hara H."/>
            <person name="Petrescu A."/>
            <person name="Morin R.D."/>
            <person name="Yang G."/>
            <person name="Stott J.M."/>
            <person name="Schein J.E."/>
            <person name="Shin H."/>
            <person name="Smailus D."/>
            <person name="Siddiqui A.S."/>
            <person name="Marra M.A."/>
            <person name="Jones S.J.M."/>
            <person name="Holt R."/>
            <person name="Brinkman F.S.L."/>
            <person name="Miyauchi K."/>
            <person name="Fukuda M."/>
            <person name="Davies J.E."/>
            <person name="Mohn W.W."/>
            <person name="Eltis L.D."/>
        </authorList>
    </citation>
    <scope>NUCLEOTIDE SEQUENCE [LARGE SCALE GENOMIC DNA]</scope>
    <source>
        <strain evidence="11">RHA1</strain>
    </source>
</reference>
<dbReference type="EMBL" id="CP000431">
    <property type="protein sequence ID" value="ABG98799.1"/>
    <property type="molecule type" value="Genomic_DNA"/>
</dbReference>
<evidence type="ECO:0000256" key="8">
    <source>
        <dbReference type="SAM" id="SignalP"/>
    </source>
</evidence>
<evidence type="ECO:0000313" key="10">
    <source>
        <dbReference type="EMBL" id="ABG98799.1"/>
    </source>
</evidence>
<comment type="pathway">
    <text evidence="6">Glycan biosynthesis.</text>
</comment>
<evidence type="ECO:0000256" key="1">
    <source>
        <dbReference type="ARBA" id="ARBA00004752"/>
    </source>
</evidence>
<evidence type="ECO:0000256" key="6">
    <source>
        <dbReference type="ARBA" id="ARBA00060592"/>
    </source>
</evidence>
<feature type="chain" id="PRO_5004176226" description="Bacterial Ig domain-containing protein" evidence="8">
    <location>
        <begin position="25"/>
        <end position="254"/>
    </location>
</feature>
<evidence type="ECO:0000256" key="2">
    <source>
        <dbReference type="ARBA" id="ARBA00022679"/>
    </source>
</evidence>
<dbReference type="Gene3D" id="2.60.40.3710">
    <property type="match status" value="1"/>
</dbReference>
<dbReference type="GO" id="GO:0009252">
    <property type="term" value="P:peptidoglycan biosynthetic process"/>
    <property type="evidence" value="ECO:0007669"/>
    <property type="project" value="UniProtKB-KW"/>
</dbReference>
<dbReference type="CDD" id="cd13432">
    <property type="entry name" value="LDT_IgD_like_2"/>
    <property type="match status" value="1"/>
</dbReference>
<evidence type="ECO:0000256" key="4">
    <source>
        <dbReference type="ARBA" id="ARBA00022984"/>
    </source>
</evidence>
<dbReference type="Pfam" id="PF17964">
    <property type="entry name" value="Big_10"/>
    <property type="match status" value="1"/>
</dbReference>
<dbReference type="FunFam" id="2.60.40.3780:FF:000001">
    <property type="entry name" value="L,D-transpeptidase 2"/>
    <property type="match status" value="1"/>
</dbReference>